<dbReference type="EMBL" id="BTRK01000003">
    <property type="protein sequence ID" value="GMR42817.1"/>
    <property type="molecule type" value="Genomic_DNA"/>
</dbReference>
<accession>A0AAN4ZK71</accession>
<keyword evidence="16" id="KW-1185">Reference proteome</keyword>
<dbReference type="AlphaFoldDB" id="A0AAN4ZK71"/>
<dbReference type="Pfam" id="PF03531">
    <property type="entry name" value="SSrecog"/>
    <property type="match status" value="1"/>
</dbReference>
<dbReference type="Pfam" id="PF00505">
    <property type="entry name" value="HMG_box"/>
    <property type="match status" value="1"/>
</dbReference>
<proteinExistence type="inferred from homology"/>
<evidence type="ECO:0000256" key="12">
    <source>
        <dbReference type="RuleBase" id="RU364013"/>
    </source>
</evidence>
<comment type="similarity">
    <text evidence="2 12">Belongs to the SSRP1 family.</text>
</comment>
<organism evidence="15 16">
    <name type="scientific">Pristionchus mayeri</name>
    <dbReference type="NCBI Taxonomy" id="1317129"/>
    <lineage>
        <taxon>Eukaryota</taxon>
        <taxon>Metazoa</taxon>
        <taxon>Ecdysozoa</taxon>
        <taxon>Nematoda</taxon>
        <taxon>Chromadorea</taxon>
        <taxon>Rhabditida</taxon>
        <taxon>Rhabditina</taxon>
        <taxon>Diplogasteromorpha</taxon>
        <taxon>Diplogasteroidea</taxon>
        <taxon>Neodiplogasteridae</taxon>
        <taxon>Pristionchus</taxon>
    </lineage>
</organism>
<dbReference type="InterPro" id="IPR038167">
    <property type="entry name" value="SSRP1_sf"/>
</dbReference>
<dbReference type="InterPro" id="IPR035417">
    <property type="entry name" value="SSRP1/POB3_N"/>
</dbReference>
<dbReference type="Proteomes" id="UP001328107">
    <property type="component" value="Unassembled WGS sequence"/>
</dbReference>
<evidence type="ECO:0000313" key="16">
    <source>
        <dbReference type="Proteomes" id="UP001328107"/>
    </source>
</evidence>
<dbReference type="GO" id="GO:0035101">
    <property type="term" value="C:FACT complex"/>
    <property type="evidence" value="ECO:0007669"/>
    <property type="project" value="TreeGrafter"/>
</dbReference>
<dbReference type="CDD" id="cd13230">
    <property type="entry name" value="PH1_SSRP1-like"/>
    <property type="match status" value="1"/>
</dbReference>
<dbReference type="PROSITE" id="PS50118">
    <property type="entry name" value="HMG_BOX_2"/>
    <property type="match status" value="1"/>
</dbReference>
<sequence>SGGMTDAFLEFNDVFVEEMGVLAQGSVKLSDTSVAFRNENTGKVLTAPAGELHSVEWARLATTPGLRLIFEAPDDDHRNMQRTNLRIGGFKEKDQERISKFIESNWNKKVKDREHSVKGWNYGDARIKGPNLEFSVDGKLAFEVPLQNVNKCIAAKNEATLEFQDNDDAPVALTEMRFFMAEEEQGEDRVEAFRQMVLKYAGIETETGQAVATLEQILCMTPRGRYDIKVYPNHLSLHGKTYDYKIPTKSITRLFLVPHKDGRHMYFVISLNPPIRQGQTRYHYLVIEFVKDEHVDLELGMTQEQLNELYDKKLDREQSGNTYEIVSRIFRALVNMRITVPGNFVGHSGTPAIACAHKQASGFLYPLEKGLLYIHKPPMYVRFEEISTIHFARSDVSTRSFDFEIELKSGSTLVFNSVEKEEYNKLFDFIVNKGLRIRNAKKMEKSYATDRFAGSDDELDPYAETVKAEGKEKMAVSDDDSSEDDSDYDLDKDLEKRRKLKEPDEFSGSEPDEEWDSNPDSESGSGGSGSGSGSGEEEEDEDEERPKKKKKSEEKREKKEKKERKPKEDGEKKSRKTKQKKDPNAPKRGMSAFMLWMGEARASIKKDGDSVGDVAKKAGELWKAMGAEDKKKWEKKAAEDKERYEREMKEYKKNGGGANLPSTSGSAKKKTSSPTKSSGVKSKEFVESSSDSDSDDKPLKPKKESKKEAESEESGSGSDSD</sequence>
<keyword evidence="7 11" id="KW-0238">DNA-binding</keyword>
<feature type="compositionally biased region" description="Basic and acidic residues" evidence="13">
    <location>
        <begin position="467"/>
        <end position="476"/>
    </location>
</feature>
<evidence type="ECO:0000256" key="10">
    <source>
        <dbReference type="ARBA" id="ARBA00023242"/>
    </source>
</evidence>
<dbReference type="Gene3D" id="2.30.29.150">
    <property type="match status" value="1"/>
</dbReference>
<feature type="region of interest" description="Disordered" evidence="13">
    <location>
        <begin position="467"/>
        <end position="594"/>
    </location>
</feature>
<dbReference type="SUPFAM" id="SSF47095">
    <property type="entry name" value="HMG-box"/>
    <property type="match status" value="1"/>
</dbReference>
<keyword evidence="6 12" id="KW-0805">Transcription regulation</keyword>
<keyword evidence="9 12" id="KW-0234">DNA repair</keyword>
<feature type="compositionally biased region" description="Basic and acidic residues" evidence="13">
    <location>
        <begin position="563"/>
        <end position="572"/>
    </location>
</feature>
<feature type="compositionally biased region" description="Acidic residues" evidence="13">
    <location>
        <begin position="505"/>
        <end position="519"/>
    </location>
</feature>
<evidence type="ECO:0000256" key="2">
    <source>
        <dbReference type="ARBA" id="ARBA00010060"/>
    </source>
</evidence>
<dbReference type="CDD" id="cd13231">
    <property type="entry name" value="PH2_SSRP1-like"/>
    <property type="match status" value="1"/>
</dbReference>
<evidence type="ECO:0000259" key="14">
    <source>
        <dbReference type="PROSITE" id="PS50118"/>
    </source>
</evidence>
<evidence type="ECO:0000256" key="6">
    <source>
        <dbReference type="ARBA" id="ARBA00023015"/>
    </source>
</evidence>
<dbReference type="InterPro" id="IPR036910">
    <property type="entry name" value="HMG_box_dom_sf"/>
</dbReference>
<dbReference type="GO" id="GO:0042393">
    <property type="term" value="F:histone binding"/>
    <property type="evidence" value="ECO:0007669"/>
    <property type="project" value="TreeGrafter"/>
</dbReference>
<evidence type="ECO:0000256" key="7">
    <source>
        <dbReference type="ARBA" id="ARBA00023125"/>
    </source>
</evidence>
<dbReference type="InterPro" id="IPR013719">
    <property type="entry name" value="RTT106/SPT16-like_middle_dom"/>
</dbReference>
<dbReference type="CDD" id="cd21994">
    <property type="entry name" value="HMG-box_SSRP1-like"/>
    <property type="match status" value="1"/>
</dbReference>
<feature type="DNA-binding region" description="HMG box" evidence="11">
    <location>
        <begin position="586"/>
        <end position="652"/>
    </location>
</feature>
<feature type="compositionally biased region" description="Basic and acidic residues" evidence="13">
    <location>
        <begin position="622"/>
        <end position="653"/>
    </location>
</feature>
<dbReference type="PANTHER" id="PTHR45849:SF1">
    <property type="entry name" value="FACT COMPLEX SUBUNIT SSRP1"/>
    <property type="match status" value="1"/>
</dbReference>
<dbReference type="InterPro" id="IPR011993">
    <property type="entry name" value="PH-like_dom_sf"/>
</dbReference>
<evidence type="ECO:0000256" key="1">
    <source>
        <dbReference type="ARBA" id="ARBA00008774"/>
    </source>
</evidence>
<evidence type="ECO:0000256" key="11">
    <source>
        <dbReference type="PROSITE-ProRule" id="PRU00267"/>
    </source>
</evidence>
<feature type="domain" description="HMG box" evidence="14">
    <location>
        <begin position="586"/>
        <end position="652"/>
    </location>
</feature>
<dbReference type="InterPro" id="IPR009071">
    <property type="entry name" value="HMG_box_dom"/>
</dbReference>
<keyword evidence="8 12" id="KW-0804">Transcription</keyword>
<dbReference type="FunFam" id="2.30.29.30:FF:000119">
    <property type="entry name" value="FACT complex subunit SSRP1"/>
    <property type="match status" value="1"/>
</dbReference>
<feature type="compositionally biased region" description="Acidic residues" evidence="13">
    <location>
        <begin position="477"/>
        <end position="488"/>
    </location>
</feature>
<name>A0AAN4ZK71_9BILA</name>
<dbReference type="InterPro" id="IPR050454">
    <property type="entry name" value="RTT106/SSRP1_HistChap/FACT"/>
</dbReference>
<keyword evidence="4 12" id="KW-0235">DNA replication</keyword>
<feature type="non-terminal residue" evidence="15">
    <location>
        <position position="1"/>
    </location>
</feature>
<evidence type="ECO:0000256" key="3">
    <source>
        <dbReference type="ARBA" id="ARBA00022454"/>
    </source>
</evidence>
<dbReference type="Pfam" id="PF08512">
    <property type="entry name" value="Rttp106-like_middle"/>
    <property type="match status" value="1"/>
</dbReference>
<dbReference type="InterPro" id="IPR000969">
    <property type="entry name" value="SSRP1/POB3"/>
</dbReference>
<dbReference type="GO" id="GO:1902275">
    <property type="term" value="P:regulation of chromatin organization"/>
    <property type="evidence" value="ECO:0007669"/>
    <property type="project" value="TreeGrafter"/>
</dbReference>
<dbReference type="FunFam" id="2.30.29.30:FF:000098">
    <property type="entry name" value="Fact complex subunit ssrp1"/>
    <property type="match status" value="1"/>
</dbReference>
<dbReference type="InterPro" id="IPR024954">
    <property type="entry name" value="SSRP1_DD"/>
</dbReference>
<dbReference type="Pfam" id="PF21103">
    <property type="entry name" value="PH1_SSRP1-like"/>
    <property type="match status" value="1"/>
</dbReference>
<evidence type="ECO:0000256" key="8">
    <source>
        <dbReference type="ARBA" id="ARBA00023163"/>
    </source>
</evidence>
<dbReference type="GO" id="GO:0006281">
    <property type="term" value="P:DNA repair"/>
    <property type="evidence" value="ECO:0007669"/>
    <property type="project" value="UniProtKB-KW"/>
</dbReference>
<comment type="subcellular location">
    <subcellularLocation>
        <location evidence="12">Nucleus</location>
    </subcellularLocation>
    <subcellularLocation>
        <location evidence="12">Chromosome</location>
    </subcellularLocation>
</comment>
<feature type="compositionally biased region" description="Basic and acidic residues" evidence="13">
    <location>
        <begin position="489"/>
        <end position="504"/>
    </location>
</feature>
<evidence type="ECO:0000313" key="15">
    <source>
        <dbReference type="EMBL" id="GMR42817.1"/>
    </source>
</evidence>
<dbReference type="SMART" id="SM01287">
    <property type="entry name" value="Rtt106"/>
    <property type="match status" value="1"/>
</dbReference>
<dbReference type="InterPro" id="IPR048993">
    <property type="entry name" value="SSRP1-like_PH1"/>
</dbReference>
<dbReference type="GO" id="GO:0031491">
    <property type="term" value="F:nucleosome binding"/>
    <property type="evidence" value="ECO:0007669"/>
    <property type="project" value="TreeGrafter"/>
</dbReference>
<dbReference type="Gene3D" id="2.30.29.220">
    <property type="entry name" value="Structure-specific recognition protein (SSRP1)"/>
    <property type="match status" value="1"/>
</dbReference>
<keyword evidence="3 12" id="KW-0158">Chromosome</keyword>
<dbReference type="Gene3D" id="2.30.29.30">
    <property type="entry name" value="Pleckstrin-homology domain (PH domain)/Phosphotyrosine-binding domain (PTB)"/>
    <property type="match status" value="2"/>
</dbReference>
<comment type="caution">
    <text evidence="15">The sequence shown here is derived from an EMBL/GenBank/DDBJ whole genome shotgun (WGS) entry which is preliminary data.</text>
</comment>
<dbReference type="SUPFAM" id="SSF50729">
    <property type="entry name" value="PH domain-like"/>
    <property type="match status" value="1"/>
</dbReference>
<dbReference type="PRINTS" id="PR00887">
    <property type="entry name" value="SSRCOGNITION"/>
</dbReference>
<keyword evidence="10 11" id="KW-0539">Nucleus</keyword>
<dbReference type="GO" id="GO:0003677">
    <property type="term" value="F:DNA binding"/>
    <property type="evidence" value="ECO:0007669"/>
    <property type="project" value="UniProtKB-UniRule"/>
</dbReference>
<dbReference type="PANTHER" id="PTHR45849">
    <property type="entry name" value="FACT COMPLEX SUBUNIT SSRP1"/>
    <property type="match status" value="1"/>
</dbReference>
<feature type="compositionally biased region" description="Low complexity" evidence="13">
    <location>
        <begin position="661"/>
        <end position="680"/>
    </location>
</feature>
<reference evidence="16" key="1">
    <citation type="submission" date="2022-10" db="EMBL/GenBank/DDBJ databases">
        <title>Genome assembly of Pristionchus species.</title>
        <authorList>
            <person name="Yoshida K."/>
            <person name="Sommer R.J."/>
        </authorList>
    </citation>
    <scope>NUCLEOTIDE SEQUENCE [LARGE SCALE GENOMIC DNA]</scope>
    <source>
        <strain evidence="16">RS5460</strain>
    </source>
</reference>
<dbReference type="SMART" id="SM00398">
    <property type="entry name" value="HMG"/>
    <property type="match status" value="1"/>
</dbReference>
<feature type="compositionally biased region" description="Basic and acidic residues" evidence="13">
    <location>
        <begin position="695"/>
        <end position="709"/>
    </location>
</feature>
<feature type="region of interest" description="Disordered" evidence="13">
    <location>
        <begin position="622"/>
        <end position="721"/>
    </location>
</feature>
<evidence type="ECO:0000256" key="4">
    <source>
        <dbReference type="ARBA" id="ARBA00022705"/>
    </source>
</evidence>
<keyword evidence="5 12" id="KW-0227">DNA damage</keyword>
<dbReference type="FunFam" id="2.30.29.150:FF:000001">
    <property type="entry name" value="Fact complex subunit ssrp1"/>
    <property type="match status" value="1"/>
</dbReference>
<gene>
    <name evidence="15" type="ORF">PMAYCL1PPCAC_13012</name>
</gene>
<comment type="function">
    <text evidence="12">Component of the FACT complex, a general chromatin factor that acts to reorganize nucleosomes. The FACT complex is involved in multiple processes that require DNA as a template such as mRNA elongation, DNA replication and DNA repair. During transcription elongation the FACT complex acts as a histone chaperone that both destabilizes and restores nucleosomal structure. It facilitates the passage of RNA polymerase II and transcription by promoting the dissociation of one histone H2A-H2B dimer from the nucleosome, then subsequently promotes the reestablishment of the nucleosome following the passage of RNA polymerase II.</text>
</comment>
<evidence type="ECO:0000256" key="13">
    <source>
        <dbReference type="SAM" id="MobiDB-lite"/>
    </source>
</evidence>
<dbReference type="Pfam" id="PF17292">
    <property type="entry name" value="POB3_N"/>
    <property type="match status" value="1"/>
</dbReference>
<comment type="similarity">
    <text evidence="1">Belongs to the HMGB family.</text>
</comment>
<protein>
    <recommendedName>
        <fullName evidence="12">FACT complex subunit SSRP1</fullName>
    </recommendedName>
</protein>
<dbReference type="Gene3D" id="1.10.30.10">
    <property type="entry name" value="High mobility group box domain"/>
    <property type="match status" value="1"/>
</dbReference>
<dbReference type="FunFam" id="1.10.30.10:FF:000016">
    <property type="entry name" value="FACT complex subunit SSRP1"/>
    <property type="match status" value="1"/>
</dbReference>
<feature type="compositionally biased region" description="Gly residues" evidence="13">
    <location>
        <begin position="524"/>
        <end position="534"/>
    </location>
</feature>
<evidence type="ECO:0000256" key="9">
    <source>
        <dbReference type="ARBA" id="ARBA00023204"/>
    </source>
</evidence>
<evidence type="ECO:0000256" key="5">
    <source>
        <dbReference type="ARBA" id="ARBA00022763"/>
    </source>
</evidence>
<dbReference type="GO" id="GO:0006260">
    <property type="term" value="P:DNA replication"/>
    <property type="evidence" value="ECO:0007669"/>
    <property type="project" value="UniProtKB-KW"/>
</dbReference>